<protein>
    <submittedName>
        <fullName evidence="2">Uncharacterized protein</fullName>
    </submittedName>
</protein>
<gene>
    <name evidence="2" type="ORF">FKR84_05110</name>
</gene>
<comment type="caution">
    <text evidence="2">The sequence shown here is derived from an EMBL/GenBank/DDBJ whole genome shotgun (WGS) entry which is preliminary data.</text>
</comment>
<evidence type="ECO:0000313" key="2">
    <source>
        <dbReference type="EMBL" id="TQD39279.1"/>
    </source>
</evidence>
<dbReference type="EMBL" id="VIAR01000004">
    <property type="protein sequence ID" value="TQD39279.1"/>
    <property type="molecule type" value="Genomic_DNA"/>
</dbReference>
<keyword evidence="3" id="KW-1185">Reference proteome</keyword>
<keyword evidence="1" id="KW-0812">Transmembrane</keyword>
<accession>A0A507ZPP3</accession>
<keyword evidence="1" id="KW-0472">Membrane</keyword>
<dbReference type="Pfam" id="PF25589">
    <property type="entry name" value="DUF7935"/>
    <property type="match status" value="1"/>
</dbReference>
<dbReference type="RefSeq" id="WP_141421225.1">
    <property type="nucleotide sequence ID" value="NZ_VIAR01000004.1"/>
</dbReference>
<dbReference type="Proteomes" id="UP000317169">
    <property type="component" value="Unassembled WGS sequence"/>
</dbReference>
<keyword evidence="1" id="KW-1133">Transmembrane helix</keyword>
<evidence type="ECO:0000256" key="1">
    <source>
        <dbReference type="SAM" id="Phobius"/>
    </source>
</evidence>
<dbReference type="OrthoDB" id="1493032at2"/>
<proteinExistence type="predicted"/>
<dbReference type="InterPro" id="IPR057695">
    <property type="entry name" value="DUF7935"/>
</dbReference>
<evidence type="ECO:0000313" key="3">
    <source>
        <dbReference type="Proteomes" id="UP000317169"/>
    </source>
</evidence>
<name>A0A507ZPP3_9FLAO</name>
<reference evidence="2 3" key="1">
    <citation type="submission" date="2019-06" db="EMBL/GenBank/DDBJ databases">
        <title>Flavibacter putida gen. nov., sp. nov., a novel marine bacterium of the family Flavobacteriaceae isolated from coastal seawater.</title>
        <authorList>
            <person name="Feng X."/>
        </authorList>
    </citation>
    <scope>NUCLEOTIDE SEQUENCE [LARGE SCALE GENOMIC DNA]</scope>
    <source>
        <strain evidence="2 3">PLHSN227</strain>
    </source>
</reference>
<organism evidence="2 3">
    <name type="scientific">Haloflavibacter putidus</name>
    <dbReference type="NCBI Taxonomy" id="2576776"/>
    <lineage>
        <taxon>Bacteria</taxon>
        <taxon>Pseudomonadati</taxon>
        <taxon>Bacteroidota</taxon>
        <taxon>Flavobacteriia</taxon>
        <taxon>Flavobacteriales</taxon>
        <taxon>Flavobacteriaceae</taxon>
        <taxon>Haloflavibacter</taxon>
    </lineage>
</organism>
<feature type="transmembrane region" description="Helical" evidence="1">
    <location>
        <begin position="6"/>
        <end position="27"/>
    </location>
</feature>
<sequence>MQEINLLQILLYVLPSLIVGFVAYYFFNSFLKNEEERRYYMLRRENNKTSLPLRLQAMERMTLFLERIDPGSLLVRIKPYNNNKHDYENLLIQHIEQEFEHNLAQQIYISDKCWYAIKATKNSTIALIRKTNMSEKVDSPAKLREVILSELVDKNPPSATGLAYIKQEVKNLW</sequence>
<dbReference type="AlphaFoldDB" id="A0A507ZPP3"/>